<evidence type="ECO:0000313" key="10">
    <source>
        <dbReference type="Proteomes" id="UP000293142"/>
    </source>
</evidence>
<dbReference type="Gene3D" id="1.10.3720.10">
    <property type="entry name" value="MetI-like"/>
    <property type="match status" value="1"/>
</dbReference>
<dbReference type="OrthoDB" id="9786413at2"/>
<evidence type="ECO:0000256" key="4">
    <source>
        <dbReference type="ARBA" id="ARBA00022692"/>
    </source>
</evidence>
<name>A0A4Q9DFB2_9BACL</name>
<evidence type="ECO:0000256" key="7">
    <source>
        <dbReference type="RuleBase" id="RU363032"/>
    </source>
</evidence>
<dbReference type="PROSITE" id="PS50928">
    <property type="entry name" value="ABC_TM1"/>
    <property type="match status" value="1"/>
</dbReference>
<dbReference type="SUPFAM" id="SSF161098">
    <property type="entry name" value="MetI-like"/>
    <property type="match status" value="1"/>
</dbReference>
<evidence type="ECO:0000256" key="2">
    <source>
        <dbReference type="ARBA" id="ARBA00022448"/>
    </source>
</evidence>
<comment type="similarity">
    <text evidence="7">Belongs to the binding-protein-dependent transport system permease family.</text>
</comment>
<keyword evidence="3" id="KW-1003">Cell membrane</keyword>
<feature type="transmembrane region" description="Helical" evidence="7">
    <location>
        <begin position="131"/>
        <end position="155"/>
    </location>
</feature>
<evidence type="ECO:0000256" key="6">
    <source>
        <dbReference type="ARBA" id="ARBA00023136"/>
    </source>
</evidence>
<dbReference type="InterPro" id="IPR000515">
    <property type="entry name" value="MetI-like"/>
</dbReference>
<dbReference type="GO" id="GO:0055085">
    <property type="term" value="P:transmembrane transport"/>
    <property type="evidence" value="ECO:0007669"/>
    <property type="project" value="InterPro"/>
</dbReference>
<gene>
    <name evidence="9" type="ORF">EYB31_33000</name>
</gene>
<evidence type="ECO:0000313" key="9">
    <source>
        <dbReference type="EMBL" id="TBL70541.1"/>
    </source>
</evidence>
<feature type="transmembrane region" description="Helical" evidence="7">
    <location>
        <begin position="91"/>
        <end position="119"/>
    </location>
</feature>
<feature type="transmembrane region" description="Helical" evidence="7">
    <location>
        <begin position="232"/>
        <end position="257"/>
    </location>
</feature>
<feature type="transmembrane region" description="Helical" evidence="7">
    <location>
        <begin position="289"/>
        <end position="314"/>
    </location>
</feature>
<dbReference type="CDD" id="cd06261">
    <property type="entry name" value="TM_PBP2"/>
    <property type="match status" value="1"/>
</dbReference>
<evidence type="ECO:0000259" key="8">
    <source>
        <dbReference type="PROSITE" id="PS50928"/>
    </source>
</evidence>
<keyword evidence="4 7" id="KW-0812">Transmembrane</keyword>
<dbReference type="PANTHER" id="PTHR43227">
    <property type="entry name" value="BLL4140 PROTEIN"/>
    <property type="match status" value="1"/>
</dbReference>
<sequence>MPQLTTNPVNSAGAVNAARRQALRKRLRGVTMNYQLYLFILPTLVYFIVFHYWPMYGVQIAFKDFNGALGIEGSPWAGLKHFLRFVHAPSFWTIITNTVGISLFQLVVGFPAPILLALLLNEIRSGKFRKVLQTVTYAPHFISIVVLVSMIMLLLNPSYGVVNKAIGLFGFESHDFMTDKSWFKAIYVLSDVWQNAGWSSIIYLAALAGIDQEQHEAAMIDGASRLQRIRHINIPGITPTIVILFLFAIGGIMTVGFEKVFLMQNPLNLEASEVISTYVYKVGLLQLQYSFSSAVGLFNTSINFILLLIVNAVVKRLGETSLW</sequence>
<dbReference type="GO" id="GO:0005886">
    <property type="term" value="C:plasma membrane"/>
    <property type="evidence" value="ECO:0007669"/>
    <property type="project" value="UniProtKB-SubCell"/>
</dbReference>
<reference evidence="9 10" key="1">
    <citation type="submission" date="2019-02" db="EMBL/GenBank/DDBJ databases">
        <title>Paenibacillus sp. nov., isolated from surface-sterilized tissue of Thalictrum simplex L.</title>
        <authorList>
            <person name="Tuo L."/>
        </authorList>
    </citation>
    <scope>NUCLEOTIDE SEQUENCE [LARGE SCALE GENOMIC DNA]</scope>
    <source>
        <strain evidence="9 10">N2SHLJ1</strain>
    </source>
</reference>
<keyword evidence="5 7" id="KW-1133">Transmembrane helix</keyword>
<dbReference type="AlphaFoldDB" id="A0A4Q9DFB2"/>
<feature type="transmembrane region" description="Helical" evidence="7">
    <location>
        <begin position="192"/>
        <end position="211"/>
    </location>
</feature>
<accession>A0A4Q9DFB2</accession>
<feature type="transmembrane region" description="Helical" evidence="7">
    <location>
        <begin position="34"/>
        <end position="53"/>
    </location>
</feature>
<comment type="subcellular location">
    <subcellularLocation>
        <location evidence="1 7">Cell membrane</location>
        <topology evidence="1 7">Multi-pass membrane protein</topology>
    </subcellularLocation>
</comment>
<comment type="caution">
    <text evidence="9">The sequence shown here is derived from an EMBL/GenBank/DDBJ whole genome shotgun (WGS) entry which is preliminary data.</text>
</comment>
<evidence type="ECO:0000256" key="3">
    <source>
        <dbReference type="ARBA" id="ARBA00022475"/>
    </source>
</evidence>
<dbReference type="InterPro" id="IPR035906">
    <property type="entry name" value="MetI-like_sf"/>
</dbReference>
<evidence type="ECO:0000256" key="1">
    <source>
        <dbReference type="ARBA" id="ARBA00004651"/>
    </source>
</evidence>
<keyword evidence="2 7" id="KW-0813">Transport</keyword>
<dbReference type="PANTHER" id="PTHR43227:SF11">
    <property type="entry name" value="BLL4140 PROTEIN"/>
    <property type="match status" value="1"/>
</dbReference>
<dbReference type="Proteomes" id="UP000293142">
    <property type="component" value="Unassembled WGS sequence"/>
</dbReference>
<evidence type="ECO:0000256" key="5">
    <source>
        <dbReference type="ARBA" id="ARBA00022989"/>
    </source>
</evidence>
<keyword evidence="10" id="KW-1185">Reference proteome</keyword>
<dbReference type="InterPro" id="IPR050809">
    <property type="entry name" value="UgpAE/MalFG_permease"/>
</dbReference>
<dbReference type="EMBL" id="SIRE01000031">
    <property type="protein sequence ID" value="TBL70541.1"/>
    <property type="molecule type" value="Genomic_DNA"/>
</dbReference>
<protein>
    <submittedName>
        <fullName evidence="9">Sugar ABC transporter permease</fullName>
    </submittedName>
</protein>
<dbReference type="RefSeq" id="WP_131017828.1">
    <property type="nucleotide sequence ID" value="NZ_SIRE01000031.1"/>
</dbReference>
<proteinExistence type="inferred from homology"/>
<feature type="domain" description="ABC transmembrane type-1" evidence="8">
    <location>
        <begin position="95"/>
        <end position="310"/>
    </location>
</feature>
<keyword evidence="6 7" id="KW-0472">Membrane</keyword>
<dbReference type="Pfam" id="PF00528">
    <property type="entry name" value="BPD_transp_1"/>
    <property type="match status" value="1"/>
</dbReference>
<organism evidence="9 10">
    <name type="scientific">Paenibacillus thalictri</name>
    <dbReference type="NCBI Taxonomy" id="2527873"/>
    <lineage>
        <taxon>Bacteria</taxon>
        <taxon>Bacillati</taxon>
        <taxon>Bacillota</taxon>
        <taxon>Bacilli</taxon>
        <taxon>Bacillales</taxon>
        <taxon>Paenibacillaceae</taxon>
        <taxon>Paenibacillus</taxon>
    </lineage>
</organism>